<dbReference type="GO" id="GO:0005730">
    <property type="term" value="C:nucleolus"/>
    <property type="evidence" value="ECO:0007669"/>
    <property type="project" value="UniProtKB-SubCell"/>
</dbReference>
<keyword evidence="8" id="KW-0547">Nucleotide-binding</keyword>
<organism evidence="14 15">
    <name type="scientific">Lasallia pustulata</name>
    <dbReference type="NCBI Taxonomy" id="136370"/>
    <lineage>
        <taxon>Eukaryota</taxon>
        <taxon>Fungi</taxon>
        <taxon>Dikarya</taxon>
        <taxon>Ascomycota</taxon>
        <taxon>Pezizomycotina</taxon>
        <taxon>Lecanoromycetes</taxon>
        <taxon>OSLEUM clade</taxon>
        <taxon>Umbilicariomycetidae</taxon>
        <taxon>Umbilicariales</taxon>
        <taxon>Umbilicariaceae</taxon>
        <taxon>Lasallia</taxon>
    </lineage>
</organism>
<evidence type="ECO:0000256" key="3">
    <source>
        <dbReference type="ARBA" id="ARBA00011003"/>
    </source>
</evidence>
<feature type="region of interest" description="Disordered" evidence="12">
    <location>
        <begin position="796"/>
        <end position="819"/>
    </location>
</feature>
<evidence type="ECO:0000256" key="8">
    <source>
        <dbReference type="ARBA" id="ARBA00022741"/>
    </source>
</evidence>
<feature type="region of interest" description="Disordered" evidence="12">
    <location>
        <begin position="49"/>
        <end position="86"/>
    </location>
</feature>
<evidence type="ECO:0000313" key="15">
    <source>
        <dbReference type="Proteomes" id="UP000324767"/>
    </source>
</evidence>
<comment type="function">
    <text evidence="1">Polynucleotide 5'-kinase involved in rRNA processing.</text>
</comment>
<dbReference type="PANTHER" id="PTHR12755:SF3">
    <property type="entry name" value="POLYNUCLEOTIDE 5'-HYDROXYL-KINASE NOL9"/>
    <property type="match status" value="1"/>
</dbReference>
<dbReference type="OrthoDB" id="4054781at2759"/>
<dbReference type="FunFam" id="3.40.50.300:FF:001156">
    <property type="entry name" value="Polynucleotide 5-hydroxyl-kinase grc3"/>
    <property type="match status" value="1"/>
</dbReference>
<dbReference type="Gene3D" id="3.40.50.300">
    <property type="entry name" value="P-loop containing nucleotide triphosphate hydrolases"/>
    <property type="match status" value="1"/>
</dbReference>
<evidence type="ECO:0000256" key="1">
    <source>
        <dbReference type="ARBA" id="ARBA00003798"/>
    </source>
</evidence>
<dbReference type="EMBL" id="VXIT01000012">
    <property type="protein sequence ID" value="KAA6409114.1"/>
    <property type="molecule type" value="Genomic_DNA"/>
</dbReference>
<keyword evidence="9 14" id="KW-0418">Kinase</keyword>
<dbReference type="AlphaFoldDB" id="A0A5M8PK01"/>
<name>A0A5M8PK01_9LECA</name>
<evidence type="ECO:0000256" key="9">
    <source>
        <dbReference type="ARBA" id="ARBA00022777"/>
    </source>
</evidence>
<sequence length="819" mass="89670">MITGDAARSVNVPLSAFAARKAKKAPSEDALNISVLNRSDNSSLCRRLDELEEDQPTRPKKRKREVRAPSCSTQSLSQRELDTTPTITVSGPVEAAGLQRCVSSSPSTTHPSVDASALDDGELYVGGSDVGGSGEISSDAEVVPCKIAPVRQLSIFSPGERNILGDTKEGWTLRLKEHDTLAIVGQYDLWVRRGAVNIMGATLHASPKLHRVYAPSTHSLPVIRYARNPYGPANQPVEITILSCRSQLRLLRRLSWRFAKIWNRKPSKTGASVPCPNLLRSFGYLASSADDPLKRPLHCLDIGPDWQSLITQLAVAESPKPLAVMVCGPKSSGKSTFSRYLVNSILVKTTTRVQGVAQDGSVAVLDLDPGQPEFSPPGEISLLCLRSCNFGTPYAHPVVPPGSRLIRAHHVGAISPKEDPDHYLQCVLDLVVRYRRMLASRPSCRLIVNCSGWVLGSGLEVLVQLINHMALTAVVYMSTTGPAEAVDALLEASKDSKTPFHALSSQPTEHATRTAADLRAMQTLSYFHLDEPEGENLRWNARPLAEAPPLVVKYAGVKQVIFGVMVLGELLDPNCLATVLDGSVVGVVAIEDDSALMLEDRRNRNSFDERILDDDIEERLGLSNDTVQDQSGMEQLAATTGDPTDPQSEQDHEGALQHSRREHLNIHRTTVENLPYFTAANGACTPLDPSKCRSLGQALVRYIDRETQALHLITPISLDTISCVHQKKEKIVLVRGKLDTPIWAYQEDSQRMRKRMEIAGELDLSGWDEGYPWLKEVTGKTNTQKGGKVWRVRRNLKTHASDPDGVGSARSETGSRNTK</sequence>
<evidence type="ECO:0000256" key="4">
    <source>
        <dbReference type="ARBA" id="ARBA00018706"/>
    </source>
</evidence>
<proteinExistence type="inferred from homology"/>
<dbReference type="GO" id="GO:0000448">
    <property type="term" value="P:cleavage in ITS2 between 5.8S rRNA and LSU-rRNA of tricistronic rRNA transcript (SSU-rRNA, 5.8S rRNA, LSU-rRNA)"/>
    <property type="evidence" value="ECO:0007669"/>
    <property type="project" value="TreeGrafter"/>
</dbReference>
<comment type="caution">
    <text evidence="14">The sequence shown here is derived from an EMBL/GenBank/DDBJ whole genome shotgun (WGS) entry which is preliminary data.</text>
</comment>
<accession>A0A5M8PK01</accession>
<evidence type="ECO:0000256" key="5">
    <source>
        <dbReference type="ARBA" id="ARBA00019824"/>
    </source>
</evidence>
<evidence type="ECO:0000256" key="11">
    <source>
        <dbReference type="ARBA" id="ARBA00023242"/>
    </source>
</evidence>
<dbReference type="InterPro" id="IPR027417">
    <property type="entry name" value="P-loop_NTPase"/>
</dbReference>
<comment type="subcellular location">
    <subcellularLocation>
        <location evidence="2">Nucleus</location>
        <location evidence="2">Nucleolus</location>
    </subcellularLocation>
</comment>
<dbReference type="Proteomes" id="UP000324767">
    <property type="component" value="Unassembled WGS sequence"/>
</dbReference>
<feature type="compositionally biased region" description="Polar residues" evidence="12">
    <location>
        <begin position="636"/>
        <end position="647"/>
    </location>
</feature>
<keyword evidence="10" id="KW-0067">ATP-binding</keyword>
<evidence type="ECO:0000259" key="13">
    <source>
        <dbReference type="Pfam" id="PF16575"/>
    </source>
</evidence>
<keyword evidence="6" id="KW-0698">rRNA processing</keyword>
<dbReference type="InterPro" id="IPR045116">
    <property type="entry name" value="Clp1/Grc3"/>
</dbReference>
<comment type="similarity">
    <text evidence="3">Belongs to the Clp1 family. NOL9/GRC3 subfamily.</text>
</comment>
<feature type="compositionally biased region" description="Polar residues" evidence="12">
    <location>
        <begin position="70"/>
        <end position="86"/>
    </location>
</feature>
<evidence type="ECO:0000256" key="10">
    <source>
        <dbReference type="ARBA" id="ARBA00022840"/>
    </source>
</evidence>
<dbReference type="Pfam" id="PF16575">
    <property type="entry name" value="CLP1_P"/>
    <property type="match status" value="1"/>
</dbReference>
<gene>
    <name evidence="14" type="ORF">FRX48_07458</name>
</gene>
<dbReference type="PANTHER" id="PTHR12755">
    <property type="entry name" value="CLEAVAGE/POLYADENYLATION FACTOR IA SUBUNIT CLP1P"/>
    <property type="match status" value="1"/>
</dbReference>
<dbReference type="InterPro" id="IPR032319">
    <property type="entry name" value="CLP1_P"/>
</dbReference>
<protein>
    <recommendedName>
        <fullName evidence="5">Polynucleotide 5'-hydroxyl-kinase GRC3</fullName>
    </recommendedName>
    <alternativeName>
        <fullName evidence="4">Polynucleotide 5'-hydroxyl-kinase grc3</fullName>
    </alternativeName>
</protein>
<evidence type="ECO:0000256" key="12">
    <source>
        <dbReference type="SAM" id="MobiDB-lite"/>
    </source>
</evidence>
<feature type="region of interest" description="Disordered" evidence="12">
    <location>
        <begin position="636"/>
        <end position="658"/>
    </location>
</feature>
<evidence type="ECO:0000256" key="7">
    <source>
        <dbReference type="ARBA" id="ARBA00022679"/>
    </source>
</evidence>
<evidence type="ECO:0000256" key="6">
    <source>
        <dbReference type="ARBA" id="ARBA00022552"/>
    </source>
</evidence>
<keyword evidence="7" id="KW-0808">Transferase</keyword>
<dbReference type="GO" id="GO:0005524">
    <property type="term" value="F:ATP binding"/>
    <property type="evidence" value="ECO:0007669"/>
    <property type="project" value="UniProtKB-KW"/>
</dbReference>
<feature type="domain" description="Clp1 P-loop" evidence="13">
    <location>
        <begin position="328"/>
        <end position="528"/>
    </location>
</feature>
<feature type="compositionally biased region" description="Polar residues" evidence="12">
    <location>
        <begin position="810"/>
        <end position="819"/>
    </location>
</feature>
<reference evidence="14 15" key="1">
    <citation type="submission" date="2019-09" db="EMBL/GenBank/DDBJ databases">
        <title>The hologenome of the rock-dwelling lichen Lasallia pustulata.</title>
        <authorList>
            <person name="Greshake Tzovaras B."/>
            <person name="Segers F."/>
            <person name="Bicker A."/>
            <person name="Dal Grande F."/>
            <person name="Otte J."/>
            <person name="Hankeln T."/>
            <person name="Schmitt I."/>
            <person name="Ebersberger I."/>
        </authorList>
    </citation>
    <scope>NUCLEOTIDE SEQUENCE [LARGE SCALE GENOMIC DNA]</scope>
    <source>
        <strain evidence="14">A1-1</strain>
    </source>
</reference>
<evidence type="ECO:0000313" key="14">
    <source>
        <dbReference type="EMBL" id="KAA6409114.1"/>
    </source>
</evidence>
<evidence type="ECO:0000256" key="2">
    <source>
        <dbReference type="ARBA" id="ARBA00004604"/>
    </source>
</evidence>
<keyword evidence="11" id="KW-0539">Nucleus</keyword>
<dbReference type="GO" id="GO:0051731">
    <property type="term" value="F:polynucleotide 5'-hydroxyl-kinase activity"/>
    <property type="evidence" value="ECO:0007669"/>
    <property type="project" value="InterPro"/>
</dbReference>